<dbReference type="EMBL" id="JAUJYO010000012">
    <property type="protein sequence ID" value="KAK1301983.1"/>
    <property type="molecule type" value="Genomic_DNA"/>
</dbReference>
<gene>
    <name evidence="2" type="primary">FBW2</name>
    <name evidence="2" type="ORF">QJS10_CPB12g01335</name>
</gene>
<dbReference type="Proteomes" id="UP001180020">
    <property type="component" value="Unassembled WGS sequence"/>
</dbReference>
<reference evidence="2" key="1">
    <citation type="journal article" date="2023" name="Nat. Commun.">
        <title>Diploid and tetraploid genomes of Acorus and the evolution of monocots.</title>
        <authorList>
            <person name="Ma L."/>
            <person name="Liu K.W."/>
            <person name="Li Z."/>
            <person name="Hsiao Y.Y."/>
            <person name="Qi Y."/>
            <person name="Fu T."/>
            <person name="Tang G.D."/>
            <person name="Zhang D."/>
            <person name="Sun W.H."/>
            <person name="Liu D.K."/>
            <person name="Li Y."/>
            <person name="Chen G.Z."/>
            <person name="Liu X.D."/>
            <person name="Liao X.Y."/>
            <person name="Jiang Y.T."/>
            <person name="Yu X."/>
            <person name="Hao Y."/>
            <person name="Huang J."/>
            <person name="Zhao X.W."/>
            <person name="Ke S."/>
            <person name="Chen Y.Y."/>
            <person name="Wu W.L."/>
            <person name="Hsu J.L."/>
            <person name="Lin Y.F."/>
            <person name="Huang M.D."/>
            <person name="Li C.Y."/>
            <person name="Huang L."/>
            <person name="Wang Z.W."/>
            <person name="Zhao X."/>
            <person name="Zhong W.Y."/>
            <person name="Peng D.H."/>
            <person name="Ahmad S."/>
            <person name="Lan S."/>
            <person name="Zhang J.S."/>
            <person name="Tsai W.C."/>
            <person name="Van de Peer Y."/>
            <person name="Liu Z.J."/>
        </authorList>
    </citation>
    <scope>NUCLEOTIDE SEQUENCE</scope>
    <source>
        <strain evidence="2">CP</strain>
    </source>
</reference>
<comment type="caution">
    <text evidence="2">The sequence shown here is derived from an EMBL/GenBank/DDBJ whole genome shotgun (WGS) entry which is preliminary data.</text>
</comment>
<dbReference type="PANTHER" id="PTHR38926:SF70">
    <property type="entry name" value="F-BOX DOMAIN-CONTAINING PROTEIN"/>
    <property type="match status" value="1"/>
</dbReference>
<dbReference type="Gene3D" id="1.20.1280.50">
    <property type="match status" value="1"/>
</dbReference>
<dbReference type="InterPro" id="IPR001810">
    <property type="entry name" value="F-box_dom"/>
</dbReference>
<dbReference type="FunFam" id="3.80.10.10:FF:000257">
    <property type="entry name" value="F-box protein FBW2"/>
    <property type="match status" value="1"/>
</dbReference>
<dbReference type="AlphaFoldDB" id="A0AAV9DN72"/>
<evidence type="ECO:0000313" key="2">
    <source>
        <dbReference type="EMBL" id="KAK1301983.1"/>
    </source>
</evidence>
<keyword evidence="3" id="KW-1185">Reference proteome</keyword>
<accession>A0AAV9DN72</accession>
<sequence>MDASGELRCWDELIPDALCLIFRNLSLQDKLTVVPRVCKSWGRAALSPNSWQEIDLAEWSQRCKPEDLDRMVRMLIDRSSGSVRKISVSGLPDDSLFVFIAEHTSSLQTLSLPRSEISDSVVEQVAGRLSNITSLDISYCAKIGAHALEEFGKNCKFLVTLRRVMHPLEVADKVCQDDEAHAVAYYMPKLKHLEMGYLLLTSVGVLEILSSCRDLEFLDIRGCWDVRLDDNFVKERYPRLKLLGPLITNDCYERGLWEDCSDYSDSSGYLAWDYIDDGIAEFFDGESSDGGWDDPQGLEGLEVRFYGGGFNNDGFLGIEWPPSP</sequence>
<protein>
    <submittedName>
        <fullName evidence="2">F-box protein FBW2</fullName>
    </submittedName>
</protein>
<dbReference type="PANTHER" id="PTHR38926">
    <property type="entry name" value="F-BOX DOMAIN CONTAINING PROTEIN, EXPRESSED"/>
    <property type="match status" value="1"/>
</dbReference>
<name>A0AAV9DN72_ACOCL</name>
<organism evidence="2 3">
    <name type="scientific">Acorus calamus</name>
    <name type="common">Sweet flag</name>
    <dbReference type="NCBI Taxonomy" id="4465"/>
    <lineage>
        <taxon>Eukaryota</taxon>
        <taxon>Viridiplantae</taxon>
        <taxon>Streptophyta</taxon>
        <taxon>Embryophyta</taxon>
        <taxon>Tracheophyta</taxon>
        <taxon>Spermatophyta</taxon>
        <taxon>Magnoliopsida</taxon>
        <taxon>Liliopsida</taxon>
        <taxon>Acoraceae</taxon>
        <taxon>Acorus</taxon>
    </lineage>
</organism>
<dbReference type="SUPFAM" id="SSF52047">
    <property type="entry name" value="RNI-like"/>
    <property type="match status" value="1"/>
</dbReference>
<evidence type="ECO:0000313" key="3">
    <source>
        <dbReference type="Proteomes" id="UP001180020"/>
    </source>
</evidence>
<evidence type="ECO:0000259" key="1">
    <source>
        <dbReference type="Pfam" id="PF00646"/>
    </source>
</evidence>
<dbReference type="Gene3D" id="3.80.10.10">
    <property type="entry name" value="Ribonuclease Inhibitor"/>
    <property type="match status" value="1"/>
</dbReference>
<feature type="domain" description="F-box" evidence="1">
    <location>
        <begin position="10"/>
        <end position="52"/>
    </location>
</feature>
<dbReference type="Pfam" id="PF00646">
    <property type="entry name" value="F-box"/>
    <property type="match status" value="1"/>
</dbReference>
<reference evidence="2" key="2">
    <citation type="submission" date="2023-06" db="EMBL/GenBank/DDBJ databases">
        <authorList>
            <person name="Ma L."/>
            <person name="Liu K.-W."/>
            <person name="Li Z."/>
            <person name="Hsiao Y.-Y."/>
            <person name="Qi Y."/>
            <person name="Fu T."/>
            <person name="Tang G."/>
            <person name="Zhang D."/>
            <person name="Sun W.-H."/>
            <person name="Liu D.-K."/>
            <person name="Li Y."/>
            <person name="Chen G.-Z."/>
            <person name="Liu X.-D."/>
            <person name="Liao X.-Y."/>
            <person name="Jiang Y.-T."/>
            <person name="Yu X."/>
            <person name="Hao Y."/>
            <person name="Huang J."/>
            <person name="Zhao X.-W."/>
            <person name="Ke S."/>
            <person name="Chen Y.-Y."/>
            <person name="Wu W.-L."/>
            <person name="Hsu J.-L."/>
            <person name="Lin Y.-F."/>
            <person name="Huang M.-D."/>
            <person name="Li C.-Y."/>
            <person name="Huang L."/>
            <person name="Wang Z.-W."/>
            <person name="Zhao X."/>
            <person name="Zhong W.-Y."/>
            <person name="Peng D.-H."/>
            <person name="Ahmad S."/>
            <person name="Lan S."/>
            <person name="Zhang J.-S."/>
            <person name="Tsai W.-C."/>
            <person name="Van De Peer Y."/>
            <person name="Liu Z.-J."/>
        </authorList>
    </citation>
    <scope>NUCLEOTIDE SEQUENCE</scope>
    <source>
        <strain evidence="2">CP</strain>
        <tissue evidence="2">Leaves</tissue>
    </source>
</reference>
<proteinExistence type="predicted"/>
<dbReference type="InterPro" id="IPR032675">
    <property type="entry name" value="LRR_dom_sf"/>
</dbReference>
<dbReference type="FunFam" id="1.20.1280.50:FF:000022">
    <property type="entry name" value="F-box protein FBW2"/>
    <property type="match status" value="1"/>
</dbReference>